<evidence type="ECO:0000313" key="10">
    <source>
        <dbReference type="Proteomes" id="UP000541033"/>
    </source>
</evidence>
<feature type="transmembrane region" description="Helical" evidence="7">
    <location>
        <begin position="120"/>
        <end position="139"/>
    </location>
</feature>
<comment type="caution">
    <text evidence="9">The sequence shown here is derived from an EMBL/GenBank/DDBJ whole genome shotgun (WGS) entry which is preliminary data.</text>
</comment>
<feature type="transmembrane region" description="Helical" evidence="7">
    <location>
        <begin position="19"/>
        <end position="37"/>
    </location>
</feature>
<name>A0A7X5QZH3_9MICO</name>
<keyword evidence="10" id="KW-1185">Reference proteome</keyword>
<keyword evidence="5 7" id="KW-1133">Transmembrane helix</keyword>
<feature type="transmembrane region" description="Helical" evidence="7">
    <location>
        <begin position="83"/>
        <end position="108"/>
    </location>
</feature>
<dbReference type="InterPro" id="IPR000515">
    <property type="entry name" value="MetI-like"/>
</dbReference>
<comment type="similarity">
    <text evidence="7">Belongs to the binding-protein-dependent transport system permease family.</text>
</comment>
<dbReference type="PANTHER" id="PTHR43386:SF1">
    <property type="entry name" value="D,D-DIPEPTIDE TRANSPORT SYSTEM PERMEASE PROTEIN DDPC-RELATED"/>
    <property type="match status" value="1"/>
</dbReference>
<dbReference type="EMBL" id="JAAMOX010000001">
    <property type="protein sequence ID" value="NIH52874.1"/>
    <property type="molecule type" value="Genomic_DNA"/>
</dbReference>
<dbReference type="PANTHER" id="PTHR43386">
    <property type="entry name" value="OLIGOPEPTIDE TRANSPORT SYSTEM PERMEASE PROTEIN APPC"/>
    <property type="match status" value="1"/>
</dbReference>
<dbReference type="InterPro" id="IPR050366">
    <property type="entry name" value="BP-dependent_transpt_permease"/>
</dbReference>
<dbReference type="GO" id="GO:0005886">
    <property type="term" value="C:plasma membrane"/>
    <property type="evidence" value="ECO:0007669"/>
    <property type="project" value="UniProtKB-SubCell"/>
</dbReference>
<evidence type="ECO:0000259" key="8">
    <source>
        <dbReference type="PROSITE" id="PS50928"/>
    </source>
</evidence>
<sequence length="304" mass="31939">MTTATVLAPLRRRTLGSKIASVAAIAFLLLLVVAALWPQLLTPYDPLENVLARALQPPSPAHPFGTDQTGRDVLSRIVYGARYSLGVGLAAAVGAAAIGTLIGALLGLAPRWLDAVFMRAVEILMAFPDFLTALVVLAVLGAGPVNVAIAVLIGAIPAYIRVARAEMLTVRQTDYVQAATLLGRHPLYVLRRHILPATLRPILVLTTIGIGTSIVAAAGLSFLGLGAQEPDPDWGLMLSSARNSLSRAWWLAVFPGLAIILTVLSVSVVSRGFEAGLYRLPKPGTAIDRGGRPAERLVNGKASS</sequence>
<feature type="transmembrane region" description="Helical" evidence="7">
    <location>
        <begin position="145"/>
        <end position="162"/>
    </location>
</feature>
<dbReference type="Gene3D" id="1.10.3720.10">
    <property type="entry name" value="MetI-like"/>
    <property type="match status" value="1"/>
</dbReference>
<evidence type="ECO:0000256" key="2">
    <source>
        <dbReference type="ARBA" id="ARBA00022448"/>
    </source>
</evidence>
<feature type="domain" description="ABC transmembrane type-1" evidence="8">
    <location>
        <begin position="85"/>
        <end position="270"/>
    </location>
</feature>
<dbReference type="CDD" id="cd06261">
    <property type="entry name" value="TM_PBP2"/>
    <property type="match status" value="1"/>
</dbReference>
<evidence type="ECO:0000256" key="4">
    <source>
        <dbReference type="ARBA" id="ARBA00022692"/>
    </source>
</evidence>
<gene>
    <name evidence="9" type="ORF">FHX76_000742</name>
</gene>
<evidence type="ECO:0000256" key="3">
    <source>
        <dbReference type="ARBA" id="ARBA00022475"/>
    </source>
</evidence>
<dbReference type="AlphaFoldDB" id="A0A7X5QZH3"/>
<dbReference type="PROSITE" id="PS50928">
    <property type="entry name" value="ABC_TM1"/>
    <property type="match status" value="1"/>
</dbReference>
<evidence type="ECO:0000256" key="5">
    <source>
        <dbReference type="ARBA" id="ARBA00022989"/>
    </source>
</evidence>
<dbReference type="RefSeq" id="WP_167148034.1">
    <property type="nucleotide sequence ID" value="NZ_JAAMOX010000001.1"/>
</dbReference>
<dbReference type="SUPFAM" id="SSF161098">
    <property type="entry name" value="MetI-like"/>
    <property type="match status" value="1"/>
</dbReference>
<keyword evidence="3" id="KW-1003">Cell membrane</keyword>
<keyword evidence="6 7" id="KW-0472">Membrane</keyword>
<keyword evidence="2 7" id="KW-0813">Transport</keyword>
<keyword evidence="4 7" id="KW-0812">Transmembrane</keyword>
<evidence type="ECO:0000256" key="6">
    <source>
        <dbReference type="ARBA" id="ARBA00023136"/>
    </source>
</evidence>
<dbReference type="GO" id="GO:0055085">
    <property type="term" value="P:transmembrane transport"/>
    <property type="evidence" value="ECO:0007669"/>
    <property type="project" value="InterPro"/>
</dbReference>
<proteinExistence type="inferred from homology"/>
<reference evidence="9 10" key="1">
    <citation type="submission" date="2020-02" db="EMBL/GenBank/DDBJ databases">
        <title>Sequencing the genomes of 1000 actinobacteria strains.</title>
        <authorList>
            <person name="Klenk H.-P."/>
        </authorList>
    </citation>
    <scope>NUCLEOTIDE SEQUENCE [LARGE SCALE GENOMIC DNA]</scope>
    <source>
        <strain evidence="9 10">DSM 27960</strain>
    </source>
</reference>
<dbReference type="Pfam" id="PF00528">
    <property type="entry name" value="BPD_transp_1"/>
    <property type="match status" value="1"/>
</dbReference>
<dbReference type="InterPro" id="IPR035906">
    <property type="entry name" value="MetI-like_sf"/>
</dbReference>
<evidence type="ECO:0000256" key="7">
    <source>
        <dbReference type="RuleBase" id="RU363032"/>
    </source>
</evidence>
<feature type="transmembrane region" description="Helical" evidence="7">
    <location>
        <begin position="202"/>
        <end position="228"/>
    </location>
</feature>
<dbReference type="Proteomes" id="UP000541033">
    <property type="component" value="Unassembled WGS sequence"/>
</dbReference>
<feature type="transmembrane region" description="Helical" evidence="7">
    <location>
        <begin position="248"/>
        <end position="269"/>
    </location>
</feature>
<protein>
    <submittedName>
        <fullName evidence="9">Peptide/nickel transport system permease protein</fullName>
    </submittedName>
</protein>
<comment type="subcellular location">
    <subcellularLocation>
        <location evidence="1 7">Cell membrane</location>
        <topology evidence="1 7">Multi-pass membrane protein</topology>
    </subcellularLocation>
</comment>
<accession>A0A7X5QZH3</accession>
<evidence type="ECO:0000313" key="9">
    <source>
        <dbReference type="EMBL" id="NIH52874.1"/>
    </source>
</evidence>
<evidence type="ECO:0000256" key="1">
    <source>
        <dbReference type="ARBA" id="ARBA00004651"/>
    </source>
</evidence>
<organism evidence="9 10">
    <name type="scientific">Lysinibacter cavernae</name>
    <dbReference type="NCBI Taxonomy" id="1640652"/>
    <lineage>
        <taxon>Bacteria</taxon>
        <taxon>Bacillati</taxon>
        <taxon>Actinomycetota</taxon>
        <taxon>Actinomycetes</taxon>
        <taxon>Micrococcales</taxon>
        <taxon>Microbacteriaceae</taxon>
        <taxon>Lysinibacter</taxon>
    </lineage>
</organism>